<dbReference type="Proteomes" id="UP001501358">
    <property type="component" value="Unassembled WGS sequence"/>
</dbReference>
<proteinExistence type="predicted"/>
<comment type="caution">
    <text evidence="2">The sequence shown here is derived from an EMBL/GenBank/DDBJ whole genome shotgun (WGS) entry which is preliminary data.</text>
</comment>
<dbReference type="RefSeq" id="WP_344381498.1">
    <property type="nucleotide sequence ID" value="NZ_BAAATA010000002.1"/>
</dbReference>
<organism evidence="2 3">
    <name type="scientific">Streptomyces thermolineatus</name>
    <dbReference type="NCBI Taxonomy" id="44033"/>
    <lineage>
        <taxon>Bacteria</taxon>
        <taxon>Bacillati</taxon>
        <taxon>Actinomycetota</taxon>
        <taxon>Actinomycetes</taxon>
        <taxon>Kitasatosporales</taxon>
        <taxon>Streptomycetaceae</taxon>
        <taxon>Streptomyces</taxon>
    </lineage>
</organism>
<protein>
    <submittedName>
        <fullName evidence="2">Uncharacterized protein</fullName>
    </submittedName>
</protein>
<reference evidence="3" key="1">
    <citation type="journal article" date="2019" name="Int. J. Syst. Evol. Microbiol.">
        <title>The Global Catalogue of Microorganisms (GCM) 10K type strain sequencing project: providing services to taxonomists for standard genome sequencing and annotation.</title>
        <authorList>
            <consortium name="The Broad Institute Genomics Platform"/>
            <consortium name="The Broad Institute Genome Sequencing Center for Infectious Disease"/>
            <person name="Wu L."/>
            <person name="Ma J."/>
        </authorList>
    </citation>
    <scope>NUCLEOTIDE SEQUENCE [LARGE SCALE GENOMIC DNA]</scope>
    <source>
        <strain evidence="3">JCM 6307</strain>
    </source>
</reference>
<dbReference type="EMBL" id="BAAATA010000002">
    <property type="protein sequence ID" value="GAA2473018.1"/>
    <property type="molecule type" value="Genomic_DNA"/>
</dbReference>
<evidence type="ECO:0000313" key="2">
    <source>
        <dbReference type="EMBL" id="GAA2473018.1"/>
    </source>
</evidence>
<keyword evidence="3" id="KW-1185">Reference proteome</keyword>
<sequence length="99" mass="10632">MEERAAEAPAEPVEPDGTVEPEEDEEPDEIEEAEAVCDELVEALKEAGVTLPSLWLDVPRRTWWATPLVDLGRCNVATARALAAALRRGVGRAEPGPGS</sequence>
<evidence type="ECO:0000256" key="1">
    <source>
        <dbReference type="SAM" id="MobiDB-lite"/>
    </source>
</evidence>
<gene>
    <name evidence="2" type="ORF">GCM10010406_05960</name>
</gene>
<accession>A0ABP5Y124</accession>
<feature type="compositionally biased region" description="Acidic residues" evidence="1">
    <location>
        <begin position="13"/>
        <end position="30"/>
    </location>
</feature>
<name>A0ABP5Y124_9ACTN</name>
<evidence type="ECO:0000313" key="3">
    <source>
        <dbReference type="Proteomes" id="UP001501358"/>
    </source>
</evidence>
<feature type="region of interest" description="Disordered" evidence="1">
    <location>
        <begin position="1"/>
        <end position="30"/>
    </location>
</feature>